<evidence type="ECO:0000256" key="1">
    <source>
        <dbReference type="SAM" id="MobiDB-lite"/>
    </source>
</evidence>
<accession>A0A9P4XZC2</accession>
<protein>
    <submittedName>
        <fullName evidence="2">Uncharacterized protein</fullName>
    </submittedName>
</protein>
<gene>
    <name evidence="2" type="ORF">M406DRAFT_330472</name>
</gene>
<feature type="region of interest" description="Disordered" evidence="1">
    <location>
        <begin position="93"/>
        <end position="124"/>
    </location>
</feature>
<dbReference type="Proteomes" id="UP000803844">
    <property type="component" value="Unassembled WGS sequence"/>
</dbReference>
<reference evidence="2" key="1">
    <citation type="journal article" date="2020" name="Phytopathology">
        <title>Genome sequence of the chestnut blight fungus Cryphonectria parasitica EP155: A fundamental resource for an archetypical invasive plant pathogen.</title>
        <authorList>
            <person name="Crouch J.A."/>
            <person name="Dawe A."/>
            <person name="Aerts A."/>
            <person name="Barry K."/>
            <person name="Churchill A.C.L."/>
            <person name="Grimwood J."/>
            <person name="Hillman B."/>
            <person name="Milgroom M.G."/>
            <person name="Pangilinan J."/>
            <person name="Smith M."/>
            <person name="Salamov A."/>
            <person name="Schmutz J."/>
            <person name="Yadav J."/>
            <person name="Grigoriev I.V."/>
            <person name="Nuss D."/>
        </authorList>
    </citation>
    <scope>NUCLEOTIDE SEQUENCE</scope>
    <source>
        <strain evidence="2">EP155</strain>
    </source>
</reference>
<evidence type="ECO:0000313" key="2">
    <source>
        <dbReference type="EMBL" id="KAF3764122.1"/>
    </source>
</evidence>
<dbReference type="GeneID" id="63837653"/>
<organism evidence="2 3">
    <name type="scientific">Cryphonectria parasitica (strain ATCC 38755 / EP155)</name>
    <dbReference type="NCBI Taxonomy" id="660469"/>
    <lineage>
        <taxon>Eukaryota</taxon>
        <taxon>Fungi</taxon>
        <taxon>Dikarya</taxon>
        <taxon>Ascomycota</taxon>
        <taxon>Pezizomycotina</taxon>
        <taxon>Sordariomycetes</taxon>
        <taxon>Sordariomycetidae</taxon>
        <taxon>Diaporthales</taxon>
        <taxon>Cryphonectriaceae</taxon>
        <taxon>Cryphonectria-Endothia species complex</taxon>
        <taxon>Cryphonectria</taxon>
    </lineage>
</organism>
<sequence length="124" mass="13543">MTLKVTTSELGAATAPLAKTAKHQKVHKTVGDIYCCLQSLRQEGVMSKSDAQAHYEKIVRTLDQNGFHIATPHAAEDVDGLVLQLEEREMEGSSFTRPMLSLPKRGSPVSADYSGRNGYSKPLN</sequence>
<name>A0A9P4XZC2_CRYP1</name>
<dbReference type="RefSeq" id="XP_040775083.1">
    <property type="nucleotide sequence ID" value="XM_040920524.1"/>
</dbReference>
<evidence type="ECO:0000313" key="3">
    <source>
        <dbReference type="Proteomes" id="UP000803844"/>
    </source>
</evidence>
<dbReference type="EMBL" id="MU032348">
    <property type="protein sequence ID" value="KAF3764122.1"/>
    <property type="molecule type" value="Genomic_DNA"/>
</dbReference>
<keyword evidence="3" id="KW-1185">Reference proteome</keyword>
<dbReference type="AlphaFoldDB" id="A0A9P4XZC2"/>
<proteinExistence type="predicted"/>
<comment type="caution">
    <text evidence="2">The sequence shown here is derived from an EMBL/GenBank/DDBJ whole genome shotgun (WGS) entry which is preliminary data.</text>
</comment>